<protein>
    <submittedName>
        <fullName evidence="6">L-fuculokinase</fullName>
        <ecNumber evidence="6">2.7.1.51</ecNumber>
    </submittedName>
</protein>
<dbReference type="Proteomes" id="UP001318682">
    <property type="component" value="Chromosome"/>
</dbReference>
<dbReference type="Pfam" id="PF00370">
    <property type="entry name" value="FGGY_N"/>
    <property type="match status" value="1"/>
</dbReference>
<dbReference type="CDD" id="cd07772">
    <property type="entry name" value="ASKHA_NBD_FGGY_NaCK-like"/>
    <property type="match status" value="1"/>
</dbReference>
<gene>
    <name evidence="6" type="primary">fucK</name>
    <name evidence="6" type="ORF">ROLI_027630</name>
</gene>
<feature type="domain" description="Carbohydrate kinase FGGY C-terminal" evidence="5">
    <location>
        <begin position="250"/>
        <end position="424"/>
    </location>
</feature>
<dbReference type="InterPro" id="IPR018484">
    <property type="entry name" value="FGGY_N"/>
</dbReference>
<proteinExistence type="inferred from homology"/>
<dbReference type="EMBL" id="CP143423">
    <property type="protein sequence ID" value="WVX49668.1"/>
    <property type="molecule type" value="Genomic_DNA"/>
</dbReference>
<keyword evidence="7" id="KW-1185">Reference proteome</keyword>
<dbReference type="InterPro" id="IPR049382">
    <property type="entry name" value="FGGY_C_2"/>
</dbReference>
<feature type="domain" description="Carbohydrate kinase FGGY N-terminal" evidence="4">
    <location>
        <begin position="8"/>
        <end position="241"/>
    </location>
</feature>
<accession>A0ABZ2BUQ9</accession>
<dbReference type="PANTHER" id="PTHR43095:SF5">
    <property type="entry name" value="XYLULOSE KINASE"/>
    <property type="match status" value="1"/>
</dbReference>
<evidence type="ECO:0000256" key="3">
    <source>
        <dbReference type="ARBA" id="ARBA00022777"/>
    </source>
</evidence>
<sequence>MTAPRHIAVIDIGKTNAKLALVDLATRTEIAVVTRPNKGLQGPPWAHFDTDGHWDFLLGALKTFHRAHHVDAISVTTHGASIALLDRDGVLAAPIIDYEHPIPDAIAAAYDALRPPFAHTGSPRLANGLNAGAQLHYMFAQDPRLLARTDKIVTYPQYWGHRLTGVAACDVTSIGCHTDLWHPTSGTFSDVVDRLGLAGKIAPVRKSGDILGTLLPSIAKATGLPPATPVAVGMHDSNASLYPHILERDAPFSVISTGTWVIVMALGGRPIGLDPDRDTLMNVSALGDPVPSARFMGGREYERVQQAHPCAPTPNDIAQVLAEKRMLLPAVEAQTGPFQGRQMRWIGTEPAVGSGLRAAALSFYLAMMTDTCLDLTGADGPSIVEGPFAGNPEFLRMLAAATGRPVFASDAATGTAIGAALLFADKPPSGRMLPATKLDNPSQWRAYAALWRKFCQSGPVAV</sequence>
<dbReference type="InterPro" id="IPR050406">
    <property type="entry name" value="FGGY_Carb_Kinase"/>
</dbReference>
<dbReference type="Gene3D" id="3.30.420.40">
    <property type="match status" value="2"/>
</dbReference>
<evidence type="ECO:0000259" key="4">
    <source>
        <dbReference type="Pfam" id="PF00370"/>
    </source>
</evidence>
<dbReference type="PANTHER" id="PTHR43095">
    <property type="entry name" value="SUGAR KINASE"/>
    <property type="match status" value="1"/>
</dbReference>
<dbReference type="EC" id="2.7.1.51" evidence="6"/>
<evidence type="ECO:0000259" key="5">
    <source>
        <dbReference type="Pfam" id="PF21546"/>
    </source>
</evidence>
<name>A0ABZ2BUQ9_9RHOB</name>
<comment type="similarity">
    <text evidence="1">Belongs to the FGGY kinase family.</text>
</comment>
<reference evidence="6 7" key="1">
    <citation type="submission" date="2015-07" db="EMBL/GenBank/DDBJ databases">
        <authorList>
            <person name="Voget S."/>
            <person name="Dogs M."/>
            <person name="Brinkhoff T.H."/>
            <person name="Daniel R."/>
        </authorList>
    </citation>
    <scope>NUCLEOTIDE SEQUENCE [LARGE SCALE GENOMIC DNA]</scope>
    <source>
        <strain evidence="6 7">B14</strain>
    </source>
</reference>
<reference evidence="7" key="2">
    <citation type="submission" date="2024-01" db="EMBL/GenBank/DDBJ databases">
        <title>Roseobacter fucihabitans sp. nov., isolated from the brown alga Fucus spiralis.</title>
        <authorList>
            <person name="Hahnke S."/>
            <person name="Berger M."/>
            <person name="Schlingloff A."/>
            <person name="Athale I."/>
            <person name="Neumann-Schaal M."/>
            <person name="Adenaya A."/>
            <person name="Poehlein A."/>
            <person name="Daniel R."/>
            <person name="Pertersen J."/>
            <person name="Brinkhoff T."/>
        </authorList>
    </citation>
    <scope>NUCLEOTIDE SEQUENCE [LARGE SCALE GENOMIC DNA]</scope>
    <source>
        <strain evidence="7">B14</strain>
    </source>
</reference>
<dbReference type="InterPro" id="IPR043129">
    <property type="entry name" value="ATPase_NBD"/>
</dbReference>
<evidence type="ECO:0000256" key="1">
    <source>
        <dbReference type="ARBA" id="ARBA00009156"/>
    </source>
</evidence>
<keyword evidence="3" id="KW-0418">Kinase</keyword>
<dbReference type="RefSeq" id="WP_187430357.1">
    <property type="nucleotide sequence ID" value="NZ_CP143423.1"/>
</dbReference>
<dbReference type="SUPFAM" id="SSF53067">
    <property type="entry name" value="Actin-like ATPase domain"/>
    <property type="match status" value="1"/>
</dbReference>
<organism evidence="6 7">
    <name type="scientific">Roseobacter fucihabitans</name>
    <dbReference type="NCBI Taxonomy" id="1537242"/>
    <lineage>
        <taxon>Bacteria</taxon>
        <taxon>Pseudomonadati</taxon>
        <taxon>Pseudomonadota</taxon>
        <taxon>Alphaproteobacteria</taxon>
        <taxon>Rhodobacterales</taxon>
        <taxon>Roseobacteraceae</taxon>
        <taxon>Roseobacter</taxon>
    </lineage>
</organism>
<dbReference type="Pfam" id="PF21546">
    <property type="entry name" value="FGGY_C_2"/>
    <property type="match status" value="1"/>
</dbReference>
<evidence type="ECO:0000313" key="7">
    <source>
        <dbReference type="Proteomes" id="UP001318682"/>
    </source>
</evidence>
<dbReference type="GO" id="GO:0008737">
    <property type="term" value="F:L-fuculokinase activity"/>
    <property type="evidence" value="ECO:0007669"/>
    <property type="project" value="UniProtKB-EC"/>
</dbReference>
<evidence type="ECO:0000256" key="2">
    <source>
        <dbReference type="ARBA" id="ARBA00022679"/>
    </source>
</evidence>
<evidence type="ECO:0000313" key="6">
    <source>
        <dbReference type="EMBL" id="WVX49668.1"/>
    </source>
</evidence>
<keyword evidence="2 6" id="KW-0808">Transferase</keyword>